<evidence type="ECO:0000256" key="3">
    <source>
        <dbReference type="ARBA" id="ARBA00023125"/>
    </source>
</evidence>
<evidence type="ECO:0000256" key="1">
    <source>
        <dbReference type="ARBA" id="ARBA00009437"/>
    </source>
</evidence>
<evidence type="ECO:0000259" key="5">
    <source>
        <dbReference type="PROSITE" id="PS50931"/>
    </source>
</evidence>
<dbReference type="FunFam" id="1.10.10.10:FF:000038">
    <property type="entry name" value="Glycine cleavage system transcriptional activator"/>
    <property type="match status" value="1"/>
</dbReference>
<dbReference type="InterPro" id="IPR036390">
    <property type="entry name" value="WH_DNA-bd_sf"/>
</dbReference>
<evidence type="ECO:0000256" key="4">
    <source>
        <dbReference type="ARBA" id="ARBA00023163"/>
    </source>
</evidence>
<gene>
    <name evidence="6" type="ORF">MRN14_08230</name>
</gene>
<dbReference type="PANTHER" id="PTHR30537:SF26">
    <property type="entry name" value="GLYCINE CLEAVAGE SYSTEM TRANSCRIPTIONAL ACTIVATOR"/>
    <property type="match status" value="1"/>
</dbReference>
<dbReference type="SUPFAM" id="SSF46785">
    <property type="entry name" value="Winged helix' DNA-binding domain"/>
    <property type="match status" value="1"/>
</dbReference>
<comment type="similarity">
    <text evidence="1">Belongs to the LysR transcriptional regulatory family.</text>
</comment>
<organism evidence="6">
    <name type="scientific">bacterium 19NY03SH02</name>
    <dbReference type="NCBI Taxonomy" id="2920631"/>
    <lineage>
        <taxon>Bacteria</taxon>
    </lineage>
</organism>
<dbReference type="Pfam" id="PF03466">
    <property type="entry name" value="LysR_substrate"/>
    <property type="match status" value="1"/>
</dbReference>
<dbReference type="GO" id="GO:0006351">
    <property type="term" value="P:DNA-templated transcription"/>
    <property type="evidence" value="ECO:0007669"/>
    <property type="project" value="TreeGrafter"/>
</dbReference>
<dbReference type="PANTHER" id="PTHR30537">
    <property type="entry name" value="HTH-TYPE TRANSCRIPTIONAL REGULATOR"/>
    <property type="match status" value="1"/>
</dbReference>
<dbReference type="InterPro" id="IPR005119">
    <property type="entry name" value="LysR_subst-bd"/>
</dbReference>
<dbReference type="InterPro" id="IPR036388">
    <property type="entry name" value="WH-like_DNA-bd_sf"/>
</dbReference>
<dbReference type="InterPro" id="IPR058163">
    <property type="entry name" value="LysR-type_TF_proteobact-type"/>
</dbReference>
<accession>A0AAU6V8H5</accession>
<dbReference type="PROSITE" id="PS50931">
    <property type="entry name" value="HTH_LYSR"/>
    <property type="match status" value="1"/>
</dbReference>
<dbReference type="Gene3D" id="1.10.10.10">
    <property type="entry name" value="Winged helix-like DNA-binding domain superfamily/Winged helix DNA-binding domain"/>
    <property type="match status" value="1"/>
</dbReference>
<feature type="domain" description="HTH lysR-type" evidence="5">
    <location>
        <begin position="10"/>
        <end position="67"/>
    </location>
</feature>
<dbReference type="InterPro" id="IPR000847">
    <property type="entry name" value="LysR_HTH_N"/>
</dbReference>
<name>A0AAU6V8H5_UNCXX</name>
<keyword evidence="3" id="KW-0238">DNA-binding</keyword>
<dbReference type="EMBL" id="CP095354">
    <property type="protein sequence ID" value="XAG82540.1"/>
    <property type="molecule type" value="Genomic_DNA"/>
</dbReference>
<reference evidence="6" key="1">
    <citation type="submission" date="2022-03" db="EMBL/GenBank/DDBJ databases">
        <title>Sea Food Isolates.</title>
        <authorList>
            <person name="Li c."/>
        </authorList>
    </citation>
    <scope>NUCLEOTIDE SEQUENCE</scope>
    <source>
        <strain evidence="6">19NY03SH02</strain>
    </source>
</reference>
<proteinExistence type="inferred from homology"/>
<dbReference type="GO" id="GO:0003700">
    <property type="term" value="F:DNA-binding transcription factor activity"/>
    <property type="evidence" value="ECO:0007669"/>
    <property type="project" value="InterPro"/>
</dbReference>
<evidence type="ECO:0000313" key="6">
    <source>
        <dbReference type="EMBL" id="XAG82540.1"/>
    </source>
</evidence>
<evidence type="ECO:0000256" key="2">
    <source>
        <dbReference type="ARBA" id="ARBA00023015"/>
    </source>
</evidence>
<dbReference type="Gene3D" id="3.40.190.10">
    <property type="entry name" value="Periplasmic binding protein-like II"/>
    <property type="match status" value="2"/>
</dbReference>
<dbReference type="GO" id="GO:0043565">
    <property type="term" value="F:sequence-specific DNA binding"/>
    <property type="evidence" value="ECO:0007669"/>
    <property type="project" value="TreeGrafter"/>
</dbReference>
<dbReference type="SUPFAM" id="SSF53850">
    <property type="entry name" value="Periplasmic binding protein-like II"/>
    <property type="match status" value="1"/>
</dbReference>
<keyword evidence="2" id="KW-0805">Transcription regulation</keyword>
<dbReference type="Pfam" id="PF00126">
    <property type="entry name" value="HTH_1"/>
    <property type="match status" value="1"/>
</dbReference>
<keyword evidence="4" id="KW-0804">Transcription</keyword>
<protein>
    <submittedName>
        <fullName evidence="6">LysR substrate-binding domain-containing protein</fullName>
    </submittedName>
</protein>
<sequence>MLRENMRIIPPMKAVICFEAAARLKSFKLAAVELNVTPGAISHQIAALENFVGKELFDRSHRQLELTHSGRKYFARVAIILQNMEEATIDLGVQGHSPSLRVAVPPSLLKNWLLPRMSQSHIYHKGISIEFIDTLEYLDFGSTGLDLAIRYGYDSWDNYYSVHLFDEEMVAVCHPEYCAVNYDSLTQNAVDNMTLIYTNNRLVQWDIVLQYFGIERRAQQSRLVFQNSVQAIEAAVLGAGIAYVNRLLVDKELEKQRLVIPFEIRMPEHKSPSYHLVSTFERMQHESTALIYQSILEEVKRIPERSSVSTGRQRLGCSTPSG</sequence>
<dbReference type="AlphaFoldDB" id="A0AAU6V8H5"/>